<organism evidence="5 6">
    <name type="scientific">Ureibacillus massiliensis 4400831 = CIP 108448 = CCUG 49529</name>
    <dbReference type="NCBI Taxonomy" id="1211035"/>
    <lineage>
        <taxon>Bacteria</taxon>
        <taxon>Bacillati</taxon>
        <taxon>Bacillota</taxon>
        <taxon>Bacilli</taxon>
        <taxon>Bacillales</taxon>
        <taxon>Caryophanaceae</taxon>
        <taxon>Ureibacillus</taxon>
    </lineage>
</organism>
<name>A0A0A3J539_9BACL</name>
<accession>A0A0A3J539</accession>
<gene>
    <name evidence="5" type="ORF">CD30_12395</name>
</gene>
<dbReference type="PANTHER" id="PTHR43391">
    <property type="entry name" value="RETINOL DEHYDROGENASE-RELATED"/>
    <property type="match status" value="1"/>
</dbReference>
<dbReference type="EMBL" id="JPVQ01000022">
    <property type="protein sequence ID" value="KGR90263.1"/>
    <property type="molecule type" value="Genomic_DNA"/>
</dbReference>
<dbReference type="PRINTS" id="PR00080">
    <property type="entry name" value="SDRFAMILY"/>
</dbReference>
<comment type="caution">
    <text evidence="5">The sequence shown here is derived from an EMBL/GenBank/DDBJ whole genome shotgun (WGS) entry which is preliminary data.</text>
</comment>
<dbReference type="RefSeq" id="WP_036177230.1">
    <property type="nucleotide sequence ID" value="NZ_AVCZ01000022.1"/>
</dbReference>
<keyword evidence="2" id="KW-0521">NADP</keyword>
<keyword evidence="6" id="KW-1185">Reference proteome</keyword>
<proteinExistence type="inferred from homology"/>
<evidence type="ECO:0000256" key="4">
    <source>
        <dbReference type="RuleBase" id="RU000363"/>
    </source>
</evidence>
<dbReference type="eggNOG" id="COG4221">
    <property type="taxonomic scope" value="Bacteria"/>
</dbReference>
<keyword evidence="3" id="KW-0560">Oxidoreductase</keyword>
<dbReference type="CDD" id="cd05233">
    <property type="entry name" value="SDR_c"/>
    <property type="match status" value="1"/>
</dbReference>
<comment type="similarity">
    <text evidence="1 4">Belongs to the short-chain dehydrogenases/reductases (SDR) family.</text>
</comment>
<evidence type="ECO:0000313" key="5">
    <source>
        <dbReference type="EMBL" id="KGR90263.1"/>
    </source>
</evidence>
<dbReference type="Proteomes" id="UP000030595">
    <property type="component" value="Unassembled WGS sequence"/>
</dbReference>
<evidence type="ECO:0000256" key="1">
    <source>
        <dbReference type="ARBA" id="ARBA00006484"/>
    </source>
</evidence>
<dbReference type="InterPro" id="IPR020904">
    <property type="entry name" value="Sc_DH/Rdtase_CS"/>
</dbReference>
<dbReference type="InterPro" id="IPR036291">
    <property type="entry name" value="NAD(P)-bd_dom_sf"/>
</dbReference>
<dbReference type="Gene3D" id="3.40.50.720">
    <property type="entry name" value="NAD(P)-binding Rossmann-like Domain"/>
    <property type="match status" value="1"/>
</dbReference>
<dbReference type="Pfam" id="PF00106">
    <property type="entry name" value="adh_short"/>
    <property type="match status" value="1"/>
</dbReference>
<evidence type="ECO:0000256" key="3">
    <source>
        <dbReference type="ARBA" id="ARBA00023002"/>
    </source>
</evidence>
<evidence type="ECO:0000313" key="6">
    <source>
        <dbReference type="Proteomes" id="UP000030595"/>
    </source>
</evidence>
<dbReference type="GO" id="GO:0016491">
    <property type="term" value="F:oxidoreductase activity"/>
    <property type="evidence" value="ECO:0007669"/>
    <property type="project" value="UniProtKB-KW"/>
</dbReference>
<dbReference type="PANTHER" id="PTHR43391:SF14">
    <property type="entry name" value="DEHYDROGENASE_REDUCTASE SDR FAMILY PROTEIN 7-LIKE"/>
    <property type="match status" value="1"/>
</dbReference>
<dbReference type="OrthoDB" id="9775296at2"/>
<reference evidence="5 6" key="1">
    <citation type="submission" date="2014-02" db="EMBL/GenBank/DDBJ databases">
        <title>Draft genome sequence of Lysinibacillus massiliensis CCUG 49529.</title>
        <authorList>
            <person name="Zhang F."/>
            <person name="Wang G."/>
            <person name="Zhang L."/>
        </authorList>
    </citation>
    <scope>NUCLEOTIDE SEQUENCE [LARGE SCALE GENOMIC DNA]</scope>
    <source>
        <strain evidence="5 6">CCUG 49529</strain>
    </source>
</reference>
<dbReference type="PROSITE" id="PS00061">
    <property type="entry name" value="ADH_SHORT"/>
    <property type="match status" value="1"/>
</dbReference>
<dbReference type="AlphaFoldDB" id="A0A0A3J539"/>
<protein>
    <submittedName>
        <fullName evidence="5">3-oxoacyl-ACP reductase</fullName>
    </submittedName>
</protein>
<dbReference type="PRINTS" id="PR00081">
    <property type="entry name" value="GDHRDH"/>
</dbReference>
<evidence type="ECO:0000256" key="2">
    <source>
        <dbReference type="ARBA" id="ARBA00022857"/>
    </source>
</evidence>
<sequence>MAFNTDILKGKNIAIAGASKGIGKETAKLLSSLGANLLLGARTLDALIEVSANQSNKVVHQFLDVTNEDSVRNFVELGISEFGEIDALVNCSGYGTFNSFLELSTEEFDRMISVNLRGTFLTSKYFAKHMVKNKRGQIININSIAGETVLEGNAGYSSSKFGLLGLSKVMQLELRKQGVYVTSVLPGSTSTSFWDHIENHPDKSKMIPQDVVAKHIVSILCQPEGVVVEEVTITPPLGIL</sequence>
<dbReference type="SUPFAM" id="SSF51735">
    <property type="entry name" value="NAD(P)-binding Rossmann-fold domains"/>
    <property type="match status" value="1"/>
</dbReference>
<dbReference type="InterPro" id="IPR002347">
    <property type="entry name" value="SDR_fam"/>
</dbReference>